<sequence>RLMRSWRILKTVKGKKFMKNNLTKNEIGIELHYGFTNNDIHSINFYVRNTCSLAQVKVISYLIKTLYPNEQFEILTLPPQDGSFKDYTVIKFLNNNSGALTLLAIVLPLLLYQSQFKVNKTTSDFNTLQIIEKCKSFNLDDEQNQKIQDICDSYYPKKQKNIFYQSVISDKDIVSIKPKISEDGKNIFEAEIKQEEFKDYLEEIPKEKEFLKVDLSGNIQLSQPFIDKQQQYGRGVAWKGIYYGDDVFDEDNQLIVEDGENIFFYMQDDEYKSQILNQEISFTSGDNIGVIFDISRYYDYINNKFGKPRLYVKRVVSHNDNLVQHKKDLAMKKEKRKFEEKNKNQRSLFNITQE</sequence>
<comment type="caution">
    <text evidence="1">The sequence shown here is derived from an EMBL/GenBank/DDBJ whole genome shotgun (WGS) entry which is preliminary data.</text>
</comment>
<evidence type="ECO:0000313" key="1">
    <source>
        <dbReference type="EMBL" id="KKS54247.1"/>
    </source>
</evidence>
<dbReference type="Proteomes" id="UP000034837">
    <property type="component" value="Unassembled WGS sequence"/>
</dbReference>
<dbReference type="AlphaFoldDB" id="A0A0G0ZZZ1"/>
<gene>
    <name evidence="1" type="ORF">UV20_C0037G0001</name>
</gene>
<evidence type="ECO:0000313" key="2">
    <source>
        <dbReference type="Proteomes" id="UP000034837"/>
    </source>
</evidence>
<accession>A0A0G0ZZZ1</accession>
<protein>
    <submittedName>
        <fullName evidence="1">Uncharacterized protein</fullName>
    </submittedName>
</protein>
<reference evidence="1 2" key="1">
    <citation type="journal article" date="2015" name="Nature">
        <title>rRNA introns, odd ribosomes, and small enigmatic genomes across a large radiation of phyla.</title>
        <authorList>
            <person name="Brown C.T."/>
            <person name="Hug L.A."/>
            <person name="Thomas B.C."/>
            <person name="Sharon I."/>
            <person name="Castelle C.J."/>
            <person name="Singh A."/>
            <person name="Wilkins M.J."/>
            <person name="Williams K.H."/>
            <person name="Banfield J.F."/>
        </authorList>
    </citation>
    <scope>NUCLEOTIDE SEQUENCE [LARGE SCALE GENOMIC DNA]</scope>
</reference>
<proteinExistence type="predicted"/>
<dbReference type="EMBL" id="LCDO01000037">
    <property type="protein sequence ID" value="KKS54247.1"/>
    <property type="molecule type" value="Genomic_DNA"/>
</dbReference>
<feature type="non-terminal residue" evidence="1">
    <location>
        <position position="1"/>
    </location>
</feature>
<organism evidence="1 2">
    <name type="scientific">Candidatus Magasanikbacteria bacterium GW2011_GWA2_42_32</name>
    <dbReference type="NCBI Taxonomy" id="1619039"/>
    <lineage>
        <taxon>Bacteria</taxon>
        <taxon>Candidatus Magasanikiibacteriota</taxon>
    </lineage>
</organism>
<name>A0A0G0ZZZ1_9BACT</name>